<feature type="compositionally biased region" description="Basic and acidic residues" evidence="4">
    <location>
        <begin position="80"/>
        <end position="99"/>
    </location>
</feature>
<proteinExistence type="predicted"/>
<feature type="compositionally biased region" description="Low complexity" evidence="4">
    <location>
        <begin position="29"/>
        <end position="41"/>
    </location>
</feature>
<sequence>MAESAAERIAALRAKVAAERDKTRAQHASSSTLSQQPTTTTLDERSNARVADTTTSAATTSSDRGRERVGGAGSTTANVDARDDTPGRSTLSKEHDFETRGATPTEAEIERRIQDAVLAATAREQEKTASIIAAMAEANDADGDVGELKRRLLAATESLREAEQLRGMDAARSATAMDTMASELGELRVENSKMNKELKKLRAHLLDLEDEEDENAEEQEREIDEAREEERREYERKLNEYKRNLSGNDEETAKLREIIRQRDEEVTNLQKALGAYYAEMESAESQRVEAASLRQKLAALTSQATADRAAAQEAKAKAENAENQLKTFEGHLKIAKEECIKATGDASKLRKALHHALQKSSDMMVESEKLLDKRIVSDLFIAYLEREQAEEVLDLLSRMLGFTEQQKRRMEMLKTRNKKRGVLGKIARAPVSIAAGAIGVALNVTGATGENKEVPIADLWLDFLEKNVADENKEPIPSSSELISAAGAL</sequence>
<reference evidence="5" key="1">
    <citation type="submission" date="2021-01" db="EMBL/GenBank/DDBJ databases">
        <authorList>
            <person name="Corre E."/>
            <person name="Pelletier E."/>
            <person name="Niang G."/>
            <person name="Scheremetjew M."/>
            <person name="Finn R."/>
            <person name="Kale V."/>
            <person name="Holt S."/>
            <person name="Cochrane G."/>
            <person name="Meng A."/>
            <person name="Brown T."/>
            <person name="Cohen L."/>
        </authorList>
    </citation>
    <scope>NUCLEOTIDE SEQUENCE</scope>
    <source>
        <strain evidence="5">Clade-D-RCC2572</strain>
    </source>
</reference>
<evidence type="ECO:0000256" key="1">
    <source>
        <dbReference type="ARBA" id="ARBA00004555"/>
    </source>
</evidence>
<protein>
    <recommendedName>
        <fullName evidence="6">GRIP domain-containing protein</fullName>
    </recommendedName>
</protein>
<feature type="region of interest" description="Disordered" evidence="4">
    <location>
        <begin position="209"/>
        <end position="230"/>
    </location>
</feature>
<dbReference type="GO" id="GO:0031267">
    <property type="term" value="F:small GTPase binding"/>
    <property type="evidence" value="ECO:0007669"/>
    <property type="project" value="TreeGrafter"/>
</dbReference>
<evidence type="ECO:0008006" key="6">
    <source>
        <dbReference type="Google" id="ProtNLM"/>
    </source>
</evidence>
<name>A0A7S0PQG6_9CHLO</name>
<keyword evidence="3" id="KW-0175">Coiled coil</keyword>
<dbReference type="EMBL" id="HBEW01005949">
    <property type="protein sequence ID" value="CAD8584647.1"/>
    <property type="molecule type" value="Transcribed_RNA"/>
</dbReference>
<feature type="compositionally biased region" description="Low complexity" evidence="4">
    <location>
        <begin position="51"/>
        <end position="62"/>
    </location>
</feature>
<dbReference type="GO" id="GO:0007030">
    <property type="term" value="P:Golgi organization"/>
    <property type="evidence" value="ECO:0007669"/>
    <property type="project" value="TreeGrafter"/>
</dbReference>
<evidence type="ECO:0000256" key="2">
    <source>
        <dbReference type="ARBA" id="ARBA00023034"/>
    </source>
</evidence>
<feature type="compositionally biased region" description="Acidic residues" evidence="4">
    <location>
        <begin position="209"/>
        <end position="227"/>
    </location>
</feature>
<organism evidence="5">
    <name type="scientific">Ostreococcus mediterraneus</name>
    <dbReference type="NCBI Taxonomy" id="1486918"/>
    <lineage>
        <taxon>Eukaryota</taxon>
        <taxon>Viridiplantae</taxon>
        <taxon>Chlorophyta</taxon>
        <taxon>Mamiellophyceae</taxon>
        <taxon>Mamiellales</taxon>
        <taxon>Bathycoccaceae</taxon>
        <taxon>Ostreococcus</taxon>
    </lineage>
</organism>
<feature type="region of interest" description="Disordered" evidence="4">
    <location>
        <begin position="15"/>
        <end position="107"/>
    </location>
</feature>
<evidence type="ECO:0000256" key="3">
    <source>
        <dbReference type="ARBA" id="ARBA00023054"/>
    </source>
</evidence>
<dbReference type="GO" id="GO:0005794">
    <property type="term" value="C:Golgi apparatus"/>
    <property type="evidence" value="ECO:0007669"/>
    <property type="project" value="UniProtKB-SubCell"/>
</dbReference>
<dbReference type="PANTHER" id="PTHR18921:SF2">
    <property type="entry name" value="THYROID RECEPTOR-INTERACTING PROTEIN 11"/>
    <property type="match status" value="1"/>
</dbReference>
<dbReference type="PANTHER" id="PTHR18921">
    <property type="entry name" value="MYOSIN HEAVY CHAIN - RELATED"/>
    <property type="match status" value="1"/>
</dbReference>
<evidence type="ECO:0000313" key="5">
    <source>
        <dbReference type="EMBL" id="CAD8584647.1"/>
    </source>
</evidence>
<keyword evidence="2" id="KW-0333">Golgi apparatus</keyword>
<gene>
    <name evidence="5" type="ORF">OMED0929_LOCUS5027</name>
</gene>
<dbReference type="GO" id="GO:0006888">
    <property type="term" value="P:endoplasmic reticulum to Golgi vesicle-mediated transport"/>
    <property type="evidence" value="ECO:0007669"/>
    <property type="project" value="TreeGrafter"/>
</dbReference>
<comment type="subcellular location">
    <subcellularLocation>
        <location evidence="1">Golgi apparatus</location>
    </subcellularLocation>
</comment>
<evidence type="ECO:0000256" key="4">
    <source>
        <dbReference type="SAM" id="MobiDB-lite"/>
    </source>
</evidence>
<accession>A0A7S0PQG6</accession>
<dbReference type="AlphaFoldDB" id="A0A7S0PQG6"/>